<protein>
    <submittedName>
        <fullName evidence="1">Uncharacterized protein</fullName>
    </submittedName>
</protein>
<comment type="caution">
    <text evidence="1">The sequence shown here is derived from an EMBL/GenBank/DDBJ whole genome shotgun (WGS) entry which is preliminary data.</text>
</comment>
<dbReference type="Proteomes" id="UP001597502">
    <property type="component" value="Unassembled WGS sequence"/>
</dbReference>
<dbReference type="RefSeq" id="WP_382391585.1">
    <property type="nucleotide sequence ID" value="NZ_JBHUNA010000007.1"/>
</dbReference>
<sequence>MEQNKISLMEAYMIETLRSNGISDDELLTQINRKDISPWKDLSTQFDFSELIKLSEQDEEAFKSIIMDGYKIKFVTFKGLQNLLKLKFNMIQEKDYTLTDKGLTGLTMNDEQLNMLRQMLSSNWSIDETSTENSDHLSKELKVELI</sequence>
<reference evidence="2" key="1">
    <citation type="journal article" date="2019" name="Int. J. Syst. Evol. Microbiol.">
        <title>The Global Catalogue of Microorganisms (GCM) 10K type strain sequencing project: providing services to taxonomists for standard genome sequencing and annotation.</title>
        <authorList>
            <consortium name="The Broad Institute Genomics Platform"/>
            <consortium name="The Broad Institute Genome Sequencing Center for Infectious Disease"/>
            <person name="Wu L."/>
            <person name="Ma J."/>
        </authorList>
    </citation>
    <scope>NUCLEOTIDE SEQUENCE [LARGE SCALE GENOMIC DNA]</scope>
    <source>
        <strain evidence="2">TISTR 1535</strain>
    </source>
</reference>
<accession>A0ABW5V3K2</accession>
<evidence type="ECO:0000313" key="1">
    <source>
        <dbReference type="EMBL" id="MFD2760275.1"/>
    </source>
</evidence>
<gene>
    <name evidence="1" type="ORF">ACFSUO_04705</name>
</gene>
<proteinExistence type="predicted"/>
<name>A0ABW5V3K2_9BACI</name>
<keyword evidence="2" id="KW-1185">Reference proteome</keyword>
<dbReference type="EMBL" id="JBHUNA010000007">
    <property type="protein sequence ID" value="MFD2760275.1"/>
    <property type="molecule type" value="Genomic_DNA"/>
</dbReference>
<organism evidence="1 2">
    <name type="scientific">Lentibacillus juripiscarius</name>
    <dbReference type="NCBI Taxonomy" id="257446"/>
    <lineage>
        <taxon>Bacteria</taxon>
        <taxon>Bacillati</taxon>
        <taxon>Bacillota</taxon>
        <taxon>Bacilli</taxon>
        <taxon>Bacillales</taxon>
        <taxon>Bacillaceae</taxon>
        <taxon>Lentibacillus</taxon>
    </lineage>
</organism>
<evidence type="ECO:0000313" key="2">
    <source>
        <dbReference type="Proteomes" id="UP001597502"/>
    </source>
</evidence>